<dbReference type="GeneID" id="27717133"/>
<gene>
    <name evidence="1" type="ORF">Z520_11387</name>
</gene>
<proteinExistence type="predicted"/>
<dbReference type="PANTHER" id="PTHR42052">
    <property type="entry name" value="ABM DOMAIN-CONTAINING PROTEIN"/>
    <property type="match status" value="1"/>
</dbReference>
<dbReference type="Gene3D" id="3.30.70.100">
    <property type="match status" value="2"/>
</dbReference>
<evidence type="ECO:0000313" key="1">
    <source>
        <dbReference type="EMBL" id="KIX92911.1"/>
    </source>
</evidence>
<organism evidence="1 2">
    <name type="scientific">Fonsecaea multimorphosa CBS 102226</name>
    <dbReference type="NCBI Taxonomy" id="1442371"/>
    <lineage>
        <taxon>Eukaryota</taxon>
        <taxon>Fungi</taxon>
        <taxon>Dikarya</taxon>
        <taxon>Ascomycota</taxon>
        <taxon>Pezizomycotina</taxon>
        <taxon>Eurotiomycetes</taxon>
        <taxon>Chaetothyriomycetidae</taxon>
        <taxon>Chaetothyriales</taxon>
        <taxon>Herpotrichiellaceae</taxon>
        <taxon>Fonsecaea</taxon>
    </lineage>
</organism>
<dbReference type="SUPFAM" id="SSF54909">
    <property type="entry name" value="Dimeric alpha+beta barrel"/>
    <property type="match status" value="1"/>
</dbReference>
<sequence>MPVTELCLLRLKEGKEWTSSEVLDGLRKAKTVLERVTGSAFHFLRCEEQPDTCYMHGGWETIDDHWKFVPSEANKELQAAIKDIAIPEWAFHIDIDQAKTPLPAQSKVIALGRWYPKEGKIDELEMLFTSVTPTLAAGVGGEDKITRGRRLDKGFDPSIEGEPKPEYVVMTGWESVQAHQDFAKRFGESETASRIQSLVNGADFFHATVLV</sequence>
<dbReference type="OrthoDB" id="3542212at2759"/>
<dbReference type="VEuPathDB" id="FungiDB:Z520_11387"/>
<evidence type="ECO:0000313" key="2">
    <source>
        <dbReference type="Proteomes" id="UP000053411"/>
    </source>
</evidence>
<dbReference type="RefSeq" id="XP_016627034.1">
    <property type="nucleotide sequence ID" value="XM_016781876.1"/>
</dbReference>
<accession>A0A0D2I6S5</accession>
<evidence type="ECO:0008006" key="3">
    <source>
        <dbReference type="Google" id="ProtNLM"/>
    </source>
</evidence>
<dbReference type="Proteomes" id="UP000053411">
    <property type="component" value="Unassembled WGS sequence"/>
</dbReference>
<dbReference type="AlphaFoldDB" id="A0A0D2I6S5"/>
<keyword evidence="2" id="KW-1185">Reference proteome</keyword>
<name>A0A0D2I6S5_9EURO</name>
<reference evidence="1 2" key="1">
    <citation type="submission" date="2015-01" db="EMBL/GenBank/DDBJ databases">
        <title>The Genome Sequence of Fonsecaea multimorphosa CBS 102226.</title>
        <authorList>
            <consortium name="The Broad Institute Genomics Platform"/>
            <person name="Cuomo C."/>
            <person name="de Hoog S."/>
            <person name="Gorbushina A."/>
            <person name="Stielow B."/>
            <person name="Teixiera M."/>
            <person name="Abouelleil A."/>
            <person name="Chapman S.B."/>
            <person name="Priest M."/>
            <person name="Young S.K."/>
            <person name="Wortman J."/>
            <person name="Nusbaum C."/>
            <person name="Birren B."/>
        </authorList>
    </citation>
    <scope>NUCLEOTIDE SEQUENCE [LARGE SCALE GENOMIC DNA]</scope>
    <source>
        <strain evidence="1 2">CBS 102226</strain>
    </source>
</reference>
<dbReference type="InterPro" id="IPR011008">
    <property type="entry name" value="Dimeric_a/b-barrel"/>
</dbReference>
<protein>
    <recommendedName>
        <fullName evidence="3">ABM domain-containing protein</fullName>
    </recommendedName>
</protein>
<dbReference type="EMBL" id="KN848099">
    <property type="protein sequence ID" value="KIX92911.1"/>
    <property type="molecule type" value="Genomic_DNA"/>
</dbReference>
<dbReference type="PANTHER" id="PTHR42052:SF1">
    <property type="entry name" value="ABM DOMAIN-CONTAINING PROTEIN"/>
    <property type="match status" value="1"/>
</dbReference>